<dbReference type="EMBL" id="ACMP01000123">
    <property type="protein sequence ID" value="EEL68526.1"/>
    <property type="molecule type" value="Genomic_DNA"/>
</dbReference>
<gene>
    <name evidence="1" type="ORF">bcere0026_45170</name>
</gene>
<reference evidence="1" key="1">
    <citation type="journal article" date="2012" name="Genome Res.">
        <title>Genomic characterization of the Bacillus cereus sensu lato species: Backdrop to the evolution of Bacillus anthracis.</title>
        <authorList>
            <person name="Zwick M.E."/>
            <person name="Joseph S.J."/>
            <person name="Didelot X."/>
            <person name="Chen P.E."/>
            <person name="Bishop-Lilly K.A."/>
            <person name="Stewart A.C."/>
            <person name="Willner K."/>
            <person name="Nolan N."/>
            <person name="Lentz S."/>
            <person name="Thomason M.K."/>
            <person name="Sozhamannan S."/>
            <person name="Mateczun A.J."/>
            <person name="Du L."/>
            <person name="Read T.D."/>
        </authorList>
    </citation>
    <scope>NUCLEOTIDE SEQUENCE [LARGE SCALE GENOMIC DNA]</scope>
    <source>
        <strain evidence="1">AH603</strain>
    </source>
</reference>
<dbReference type="Pfam" id="PF12389">
    <property type="entry name" value="Peptidase_M73"/>
    <property type="match status" value="1"/>
</dbReference>
<evidence type="ECO:0000313" key="1">
    <source>
        <dbReference type="EMBL" id="EEL68526.1"/>
    </source>
</evidence>
<dbReference type="HOGENOM" id="CLU_091249_0_0_9"/>
<organism evidence="1">
    <name type="scientific">Bacillus mycoides</name>
    <dbReference type="NCBI Taxonomy" id="1405"/>
    <lineage>
        <taxon>Bacteria</taxon>
        <taxon>Bacillati</taxon>
        <taxon>Bacillota</taxon>
        <taxon>Bacilli</taxon>
        <taxon>Bacillales</taxon>
        <taxon>Bacillaceae</taxon>
        <taxon>Bacillus</taxon>
        <taxon>Bacillus cereus group</taxon>
    </lineage>
</organism>
<dbReference type="InterPro" id="IPR023833">
    <property type="entry name" value="Signal_pept_SipW-depend-type"/>
</dbReference>
<dbReference type="MEROPS" id="M73.001"/>
<dbReference type="Proteomes" id="UP000001753">
    <property type="component" value="Chromosome"/>
</dbReference>
<proteinExistence type="predicted"/>
<dbReference type="AlphaFoldDB" id="C2Y0M7"/>
<dbReference type="InterPro" id="IPR022121">
    <property type="entry name" value="Peptidase_M73_camelysin"/>
</dbReference>
<accession>C2Y0M7</accession>
<protein>
    <submittedName>
        <fullName evidence="1">Camelysin Metallo peptidase MEROPS family M73</fullName>
    </submittedName>
</protein>
<comment type="caution">
    <text evidence="1">The sequence shown here is derived from an EMBL/GenBank/DDBJ whole genome shotgun (WGS) entry which is preliminary data.</text>
</comment>
<name>C2Y0M7_BACMY</name>
<dbReference type="NCBIfam" id="TIGR04088">
    <property type="entry name" value="cognate_SipW"/>
    <property type="match status" value="1"/>
</dbReference>
<sequence length="218" mass="24083">MGLSAFGWFKYYKNRGIIKMSLKKKLGMGVASAVLGLSLIGGGTFAYFSDKEVSENTFAAGTLDLSIDPQVIIDVDKIKPGDQIERDFHLINSGTLKIKDVHLLTDYTVTDAKGDNGNADFGDHVKVEFLWNIDKNTVPVWETTLSELKQATADGNFPDLVEKGVVNWEGNGLAPGKDDTFYVKFIFEDNGEDQNVFQGDTLKLNWTFDAAQTKGKEK</sequence>